<proteinExistence type="predicted"/>
<dbReference type="RefSeq" id="WP_250197782.1">
    <property type="nucleotide sequence ID" value="NZ_CP097636.1"/>
</dbReference>
<evidence type="ECO:0000313" key="2">
    <source>
        <dbReference type="Proteomes" id="UP001056201"/>
    </source>
</evidence>
<dbReference type="PANTHER" id="PTHR12725">
    <property type="entry name" value="HALOACID DEHALOGENASE-LIKE HYDROLASE"/>
    <property type="match status" value="1"/>
</dbReference>
<evidence type="ECO:0000313" key="1">
    <source>
        <dbReference type="EMBL" id="URI09556.1"/>
    </source>
</evidence>
<keyword evidence="2" id="KW-1185">Reference proteome</keyword>
<accession>A0ABY4S874</accession>
<dbReference type="InterPro" id="IPR006439">
    <property type="entry name" value="HAD-SF_hydro_IA"/>
</dbReference>
<dbReference type="EMBL" id="CP097636">
    <property type="protein sequence ID" value="URI09556.1"/>
    <property type="molecule type" value="Genomic_DNA"/>
</dbReference>
<dbReference type="SFLD" id="SFLDS00003">
    <property type="entry name" value="Haloacid_Dehalogenase"/>
    <property type="match status" value="1"/>
</dbReference>
<dbReference type="Gene3D" id="3.40.50.1000">
    <property type="entry name" value="HAD superfamily/HAD-like"/>
    <property type="match status" value="1"/>
</dbReference>
<organism evidence="1 2">
    <name type="scientific">Aquincola tertiaricarbonis</name>
    <dbReference type="NCBI Taxonomy" id="391953"/>
    <lineage>
        <taxon>Bacteria</taxon>
        <taxon>Pseudomonadati</taxon>
        <taxon>Pseudomonadota</taxon>
        <taxon>Betaproteobacteria</taxon>
        <taxon>Burkholderiales</taxon>
        <taxon>Sphaerotilaceae</taxon>
        <taxon>Aquincola</taxon>
    </lineage>
</organism>
<gene>
    <name evidence="1" type="ORF">MW290_28790</name>
</gene>
<dbReference type="NCBIfam" id="TIGR01509">
    <property type="entry name" value="HAD-SF-IA-v3"/>
    <property type="match status" value="1"/>
</dbReference>
<reference evidence="1" key="1">
    <citation type="submission" date="2022-05" db="EMBL/GenBank/DDBJ databases">
        <title>An RpoN-dependent PEP-CTERM gene is involved in floc formation of an Aquincola tertiaricarbonis strain.</title>
        <authorList>
            <person name="Qiu D."/>
            <person name="Xia M."/>
        </authorList>
    </citation>
    <scope>NUCLEOTIDE SEQUENCE</scope>
    <source>
        <strain evidence="1">RN12</strain>
    </source>
</reference>
<dbReference type="InterPro" id="IPR023214">
    <property type="entry name" value="HAD_sf"/>
</dbReference>
<dbReference type="Gene3D" id="1.10.150.450">
    <property type="match status" value="1"/>
</dbReference>
<sequence length="241" mass="27525">MTARCTWLFDLDDTLHDAGAYVFGALHESMGVFVQRELRVPPEEADRLRRQYWLRYGATLLGLMKHHGVKAAHFLHETHLLPGLEERVTGHRHDLAVLRRLPGRKLILTNAPRAYALRVLQALGISGLFDGVIAIEDMAMFGHLRPKPDARMLRALAARLRVPPSRCVLVEDTLDHQKSARAIGMHTVWMQRFGRRGSPARARRQRWTMQPAYVDRKTGRLADLLRPGKHRPKALSNHRDA</sequence>
<dbReference type="InterPro" id="IPR010237">
    <property type="entry name" value="Pyr-5-nucltdase"/>
</dbReference>
<dbReference type="Proteomes" id="UP001056201">
    <property type="component" value="Chromosome 2"/>
</dbReference>
<dbReference type="Pfam" id="PF00702">
    <property type="entry name" value="Hydrolase"/>
    <property type="match status" value="1"/>
</dbReference>
<dbReference type="PANTHER" id="PTHR12725:SF117">
    <property type="entry name" value="HALOACID DEHALOGENASE-LIKE HYDROLASE"/>
    <property type="match status" value="1"/>
</dbReference>
<dbReference type="SFLD" id="SFLDG01129">
    <property type="entry name" value="C1.5:_HAD__Beta-PGM__Phosphata"/>
    <property type="match status" value="1"/>
</dbReference>
<dbReference type="SFLD" id="SFLDG01132">
    <property type="entry name" value="C1.5.3:_5'-Nucleotidase_Like"/>
    <property type="match status" value="1"/>
</dbReference>
<dbReference type="InterPro" id="IPR036412">
    <property type="entry name" value="HAD-like_sf"/>
</dbReference>
<dbReference type="NCBIfam" id="TIGR01993">
    <property type="entry name" value="Pyr-5-nucltdase"/>
    <property type="match status" value="1"/>
</dbReference>
<protein>
    <submittedName>
        <fullName evidence="1">Pyrimidine 5'-nucleotidase</fullName>
    </submittedName>
</protein>
<name>A0ABY4S874_AQUTE</name>
<dbReference type="SUPFAM" id="SSF56784">
    <property type="entry name" value="HAD-like"/>
    <property type="match status" value="1"/>
</dbReference>